<accession>A0AAV5KSL2</accession>
<keyword evidence="2" id="KW-1185">Reference proteome</keyword>
<protein>
    <submittedName>
        <fullName evidence="1">Uncharacterized protein</fullName>
    </submittedName>
</protein>
<sequence>MKDAFIELSKGLLLVPAADLVPSCFERDCQHCQRRR</sequence>
<evidence type="ECO:0000313" key="2">
    <source>
        <dbReference type="Proteomes" id="UP001054252"/>
    </source>
</evidence>
<dbReference type="AlphaFoldDB" id="A0AAV5KSL2"/>
<dbReference type="EMBL" id="BPVZ01000076">
    <property type="protein sequence ID" value="GKV27553.1"/>
    <property type="molecule type" value="Genomic_DNA"/>
</dbReference>
<gene>
    <name evidence="1" type="ORF">SLEP1_g36715</name>
</gene>
<name>A0AAV5KSL2_9ROSI</name>
<comment type="caution">
    <text evidence="1">The sequence shown here is derived from an EMBL/GenBank/DDBJ whole genome shotgun (WGS) entry which is preliminary data.</text>
</comment>
<organism evidence="1 2">
    <name type="scientific">Rubroshorea leprosula</name>
    <dbReference type="NCBI Taxonomy" id="152421"/>
    <lineage>
        <taxon>Eukaryota</taxon>
        <taxon>Viridiplantae</taxon>
        <taxon>Streptophyta</taxon>
        <taxon>Embryophyta</taxon>
        <taxon>Tracheophyta</taxon>
        <taxon>Spermatophyta</taxon>
        <taxon>Magnoliopsida</taxon>
        <taxon>eudicotyledons</taxon>
        <taxon>Gunneridae</taxon>
        <taxon>Pentapetalae</taxon>
        <taxon>rosids</taxon>
        <taxon>malvids</taxon>
        <taxon>Malvales</taxon>
        <taxon>Dipterocarpaceae</taxon>
        <taxon>Rubroshorea</taxon>
    </lineage>
</organism>
<proteinExistence type="predicted"/>
<evidence type="ECO:0000313" key="1">
    <source>
        <dbReference type="EMBL" id="GKV27553.1"/>
    </source>
</evidence>
<dbReference type="Proteomes" id="UP001054252">
    <property type="component" value="Unassembled WGS sequence"/>
</dbReference>
<reference evidence="1 2" key="1">
    <citation type="journal article" date="2021" name="Commun. Biol.">
        <title>The genome of Shorea leprosula (Dipterocarpaceae) highlights the ecological relevance of drought in aseasonal tropical rainforests.</title>
        <authorList>
            <person name="Ng K.K.S."/>
            <person name="Kobayashi M.J."/>
            <person name="Fawcett J.A."/>
            <person name="Hatakeyama M."/>
            <person name="Paape T."/>
            <person name="Ng C.H."/>
            <person name="Ang C.C."/>
            <person name="Tnah L.H."/>
            <person name="Lee C.T."/>
            <person name="Nishiyama T."/>
            <person name="Sese J."/>
            <person name="O'Brien M.J."/>
            <person name="Copetti D."/>
            <person name="Mohd Noor M.I."/>
            <person name="Ong R.C."/>
            <person name="Putra M."/>
            <person name="Sireger I.Z."/>
            <person name="Indrioko S."/>
            <person name="Kosugi Y."/>
            <person name="Izuno A."/>
            <person name="Isagi Y."/>
            <person name="Lee S.L."/>
            <person name="Shimizu K.K."/>
        </authorList>
    </citation>
    <scope>NUCLEOTIDE SEQUENCE [LARGE SCALE GENOMIC DNA]</scope>
    <source>
        <tissue evidence="1">Leaf</tissue>
    </source>
</reference>